<dbReference type="AlphaFoldDB" id="Q2J8F8"/>
<dbReference type="STRING" id="106370.Francci3_3077"/>
<dbReference type="PhylomeDB" id="Q2J8F8"/>
<evidence type="ECO:0000256" key="2">
    <source>
        <dbReference type="ARBA" id="ARBA00022527"/>
    </source>
</evidence>
<dbReference type="FunFam" id="3.30.200.20:FF:000035">
    <property type="entry name" value="Serine/threonine protein kinase Stk1"/>
    <property type="match status" value="1"/>
</dbReference>
<evidence type="ECO:0000256" key="9">
    <source>
        <dbReference type="SAM" id="MobiDB-lite"/>
    </source>
</evidence>
<evidence type="ECO:0000256" key="5">
    <source>
        <dbReference type="ARBA" id="ARBA00022777"/>
    </source>
</evidence>
<dbReference type="Pfam" id="PF00069">
    <property type="entry name" value="Pkinase"/>
    <property type="match status" value="1"/>
</dbReference>
<dbReference type="HOGENOM" id="CLU_000288_135_2_11"/>
<dbReference type="SUPFAM" id="SSF54184">
    <property type="entry name" value="Penicillin-binding protein 2x (pbp-2x), c-terminal domain"/>
    <property type="match status" value="1"/>
</dbReference>
<dbReference type="Gene3D" id="1.10.510.10">
    <property type="entry name" value="Transferase(Phosphotransferase) domain 1"/>
    <property type="match status" value="1"/>
</dbReference>
<evidence type="ECO:0000259" key="11">
    <source>
        <dbReference type="PROSITE" id="PS50011"/>
    </source>
</evidence>
<dbReference type="NCBIfam" id="NF033483">
    <property type="entry name" value="PknB_PASTA_kin"/>
    <property type="match status" value="1"/>
</dbReference>
<evidence type="ECO:0000256" key="8">
    <source>
        <dbReference type="ARBA" id="ARBA00048679"/>
    </source>
</evidence>
<evidence type="ECO:0000256" key="6">
    <source>
        <dbReference type="ARBA" id="ARBA00022840"/>
    </source>
</evidence>
<dbReference type="OrthoDB" id="9762169at2"/>
<dbReference type="Gene3D" id="3.30.10.20">
    <property type="match status" value="4"/>
</dbReference>
<dbReference type="PROSITE" id="PS00108">
    <property type="entry name" value="PROTEIN_KINASE_ST"/>
    <property type="match status" value="1"/>
</dbReference>
<comment type="catalytic activity">
    <reaction evidence="8">
        <text>L-seryl-[protein] + ATP = O-phospho-L-seryl-[protein] + ADP + H(+)</text>
        <dbReference type="Rhea" id="RHEA:17989"/>
        <dbReference type="Rhea" id="RHEA-COMP:9863"/>
        <dbReference type="Rhea" id="RHEA-COMP:11604"/>
        <dbReference type="ChEBI" id="CHEBI:15378"/>
        <dbReference type="ChEBI" id="CHEBI:29999"/>
        <dbReference type="ChEBI" id="CHEBI:30616"/>
        <dbReference type="ChEBI" id="CHEBI:83421"/>
        <dbReference type="ChEBI" id="CHEBI:456216"/>
        <dbReference type="EC" id="2.7.11.1"/>
    </reaction>
</comment>
<evidence type="ECO:0000256" key="1">
    <source>
        <dbReference type="ARBA" id="ARBA00012513"/>
    </source>
</evidence>
<keyword evidence="6" id="KW-0067">ATP-binding</keyword>
<dbReference type="EMBL" id="CP000249">
    <property type="protein sequence ID" value="ABD12434.1"/>
    <property type="molecule type" value="Genomic_DNA"/>
</dbReference>
<dbReference type="PANTHER" id="PTHR43289:SF34">
    <property type="entry name" value="SERINE_THREONINE-PROTEIN KINASE YBDM-RELATED"/>
    <property type="match status" value="1"/>
</dbReference>
<dbReference type="SMART" id="SM00740">
    <property type="entry name" value="PASTA"/>
    <property type="match status" value="4"/>
</dbReference>
<accession>Q2J8F8</accession>
<keyword evidence="10" id="KW-1133">Transmembrane helix</keyword>
<dbReference type="InterPro" id="IPR000719">
    <property type="entry name" value="Prot_kinase_dom"/>
</dbReference>
<protein>
    <recommendedName>
        <fullName evidence="1">non-specific serine/threonine protein kinase</fullName>
        <ecNumber evidence="1">2.7.11.1</ecNumber>
    </recommendedName>
</protein>
<dbReference type="CDD" id="cd14014">
    <property type="entry name" value="STKc_PknB_like"/>
    <property type="match status" value="1"/>
</dbReference>
<dbReference type="GO" id="GO:0005524">
    <property type="term" value="F:ATP binding"/>
    <property type="evidence" value="ECO:0007669"/>
    <property type="project" value="UniProtKB-KW"/>
</dbReference>
<proteinExistence type="predicted"/>
<feature type="region of interest" description="Disordered" evidence="9">
    <location>
        <begin position="309"/>
        <end position="391"/>
    </location>
</feature>
<dbReference type="GO" id="GO:0004674">
    <property type="term" value="F:protein serine/threonine kinase activity"/>
    <property type="evidence" value="ECO:0007669"/>
    <property type="project" value="UniProtKB-KW"/>
</dbReference>
<dbReference type="FunFam" id="1.10.510.10:FF:000021">
    <property type="entry name" value="Serine/threonine protein kinase"/>
    <property type="match status" value="1"/>
</dbReference>
<dbReference type="PROSITE" id="PS50011">
    <property type="entry name" value="PROTEIN_KINASE_DOM"/>
    <property type="match status" value="1"/>
</dbReference>
<evidence type="ECO:0000256" key="3">
    <source>
        <dbReference type="ARBA" id="ARBA00022679"/>
    </source>
</evidence>
<sequence length="708" mass="73519">MDATVADPVVGRLLDGRYTAQERLAVGGMATVYVAHDNRLDRLVALKVMHPTLNHDPEFVTRFHREAKAVARLNTPRVVSILDQGSDHIPAGLVNYLVMELVRGRSLRQHLGARGRLPVTEAIEIIEPVIEALAAAHAAGIIHRDIKPENILLGDDGQVKVADFGLARPVSQPTQALTGGVVMGTVGYLAPEQVTHGVADTRSDVYAAGVVLFESLTGQLPHSGATPMSVAYQSVHGDVPAPSTMIEGIPAELDGLVLRATARDPARRPVDGAALLAELRRIEPFLPPQDAYPSGFTGEIERIGLAERPSGAREPGYPQEPGYTQPFQAEDYDDSRGAGPGAAAERAFAGAGPGQPGTGALYRSASPPSPTATAYLGGGGGRGRRRAAASPRSRGLIPVVVGGMAVLVLLLGILAFRSLSGGGTEVPLLTNLSRSDAEKMLRDAGFQFTYLDPVASATVPVGHVAQQDPRDGSKVDKGALITLRLSSGPATVRVPDLANLTETQAKARLAEVDLTLGGLSPQSSDTVPAGHVIGTNPGAGTALKPKDQVVVITSTGPATKPVPADIIGKSFEEAKAELVGLNIGLVVQRTDAVNDAVQPGEVFGVSPDVGQPISPGGTVTLTVAEADGFDNGDGSGGDGSGIQVPVPNVVGKSYREAENILQRRGLKIDRIGWIGGPGDRVTSQSAKAGSKIEKGSTVHVNTTWDPLG</sequence>
<dbReference type="InterPro" id="IPR011009">
    <property type="entry name" value="Kinase-like_dom_sf"/>
</dbReference>
<dbReference type="InterPro" id="IPR005543">
    <property type="entry name" value="PASTA_dom"/>
</dbReference>
<keyword evidence="14" id="KW-1185">Reference proteome</keyword>
<keyword evidence="4" id="KW-0547">Nucleotide-binding</keyword>
<keyword evidence="10" id="KW-0812">Transmembrane</keyword>
<feature type="compositionally biased region" description="Low complexity" evidence="9">
    <location>
        <begin position="341"/>
        <end position="350"/>
    </location>
</feature>
<reference evidence="13 14" key="1">
    <citation type="journal article" date="2007" name="Genome Res.">
        <title>Genome characteristics of facultatively symbiotic Frankia sp. strains reflect host range and host plant biogeography.</title>
        <authorList>
            <person name="Normand P."/>
            <person name="Lapierre P."/>
            <person name="Tisa L.S."/>
            <person name="Gogarten J.P."/>
            <person name="Alloisio N."/>
            <person name="Bagnarol E."/>
            <person name="Bassi C.A."/>
            <person name="Berry A.M."/>
            <person name="Bickhart D.M."/>
            <person name="Choisne N."/>
            <person name="Couloux A."/>
            <person name="Cournoyer B."/>
            <person name="Cruveiller S."/>
            <person name="Daubin V."/>
            <person name="Demange N."/>
            <person name="Francino M.P."/>
            <person name="Goltsman E."/>
            <person name="Huang Y."/>
            <person name="Kopp O.R."/>
            <person name="Labarre L."/>
            <person name="Lapidus A."/>
            <person name="Lavire C."/>
            <person name="Marechal J."/>
            <person name="Martinez M."/>
            <person name="Mastronunzio J.E."/>
            <person name="Mullin B.C."/>
            <person name="Niemann J."/>
            <person name="Pujic P."/>
            <person name="Rawnsley T."/>
            <person name="Rouy Z."/>
            <person name="Schenowitz C."/>
            <person name="Sellstedt A."/>
            <person name="Tavares F."/>
            <person name="Tomkins J.P."/>
            <person name="Vallenet D."/>
            <person name="Valverde C."/>
            <person name="Wall L.G."/>
            <person name="Wang Y."/>
            <person name="Medigue C."/>
            <person name="Benson D.R."/>
        </authorList>
    </citation>
    <scope>NUCLEOTIDE SEQUENCE [LARGE SCALE GENOMIC DNA]</scope>
    <source>
        <strain evidence="14">DSM 45818 / CECT 9043 / CcI3</strain>
    </source>
</reference>
<dbReference type="Gene3D" id="3.30.200.20">
    <property type="entry name" value="Phosphorylase Kinase, domain 1"/>
    <property type="match status" value="1"/>
</dbReference>
<dbReference type="PROSITE" id="PS51178">
    <property type="entry name" value="PASTA"/>
    <property type="match status" value="4"/>
</dbReference>
<name>Q2J8F8_FRACC</name>
<dbReference type="eggNOG" id="COG2815">
    <property type="taxonomic scope" value="Bacteria"/>
</dbReference>
<feature type="domain" description="PASTA" evidence="12">
    <location>
        <begin position="488"/>
        <end position="555"/>
    </location>
</feature>
<dbReference type="SMART" id="SM00220">
    <property type="entry name" value="S_TKc"/>
    <property type="match status" value="1"/>
</dbReference>
<dbReference type="CDD" id="cd06577">
    <property type="entry name" value="PASTA_pknB"/>
    <property type="match status" value="4"/>
</dbReference>
<organism evidence="13 14">
    <name type="scientific">Frankia casuarinae (strain DSM 45818 / CECT 9043 / HFP020203 / CcI3)</name>
    <dbReference type="NCBI Taxonomy" id="106370"/>
    <lineage>
        <taxon>Bacteria</taxon>
        <taxon>Bacillati</taxon>
        <taxon>Actinomycetota</taxon>
        <taxon>Actinomycetes</taxon>
        <taxon>Frankiales</taxon>
        <taxon>Frankiaceae</taxon>
        <taxon>Frankia</taxon>
    </lineage>
</organism>
<dbReference type="SUPFAM" id="SSF56112">
    <property type="entry name" value="Protein kinase-like (PK-like)"/>
    <property type="match status" value="1"/>
</dbReference>
<feature type="domain" description="PASTA" evidence="12">
    <location>
        <begin position="560"/>
        <end position="625"/>
    </location>
</feature>
<keyword evidence="2 13" id="KW-0723">Serine/threonine-protein kinase</keyword>
<comment type="catalytic activity">
    <reaction evidence="7">
        <text>L-threonyl-[protein] + ATP = O-phospho-L-threonyl-[protein] + ADP + H(+)</text>
        <dbReference type="Rhea" id="RHEA:46608"/>
        <dbReference type="Rhea" id="RHEA-COMP:11060"/>
        <dbReference type="Rhea" id="RHEA-COMP:11605"/>
        <dbReference type="ChEBI" id="CHEBI:15378"/>
        <dbReference type="ChEBI" id="CHEBI:30013"/>
        <dbReference type="ChEBI" id="CHEBI:30616"/>
        <dbReference type="ChEBI" id="CHEBI:61977"/>
        <dbReference type="ChEBI" id="CHEBI:456216"/>
        <dbReference type="EC" id="2.7.11.1"/>
    </reaction>
</comment>
<keyword evidence="10" id="KW-0472">Membrane</keyword>
<feature type="domain" description="PASTA" evidence="12">
    <location>
        <begin position="641"/>
        <end position="704"/>
    </location>
</feature>
<dbReference type="KEGG" id="fra:Francci3_3077"/>
<dbReference type="InterPro" id="IPR008271">
    <property type="entry name" value="Ser/Thr_kinase_AS"/>
</dbReference>
<feature type="domain" description="PASTA" evidence="12">
    <location>
        <begin position="423"/>
        <end position="487"/>
    </location>
</feature>
<evidence type="ECO:0000313" key="14">
    <source>
        <dbReference type="Proteomes" id="UP000001937"/>
    </source>
</evidence>
<dbReference type="Proteomes" id="UP000001937">
    <property type="component" value="Chromosome"/>
</dbReference>
<keyword evidence="3" id="KW-0808">Transferase</keyword>
<dbReference type="GO" id="GO:0045717">
    <property type="term" value="P:negative regulation of fatty acid biosynthetic process"/>
    <property type="evidence" value="ECO:0007669"/>
    <property type="project" value="UniProtKB-ARBA"/>
</dbReference>
<evidence type="ECO:0000256" key="7">
    <source>
        <dbReference type="ARBA" id="ARBA00047899"/>
    </source>
</evidence>
<keyword evidence="5 13" id="KW-0418">Kinase</keyword>
<feature type="transmembrane region" description="Helical" evidence="10">
    <location>
        <begin position="395"/>
        <end position="416"/>
    </location>
</feature>
<evidence type="ECO:0000259" key="12">
    <source>
        <dbReference type="PROSITE" id="PS51178"/>
    </source>
</evidence>
<feature type="domain" description="Protein kinase" evidence="11">
    <location>
        <begin position="18"/>
        <end position="286"/>
    </location>
</feature>
<dbReference type="eggNOG" id="COG0515">
    <property type="taxonomic scope" value="Bacteria"/>
</dbReference>
<dbReference type="Pfam" id="PF03793">
    <property type="entry name" value="PASTA"/>
    <property type="match status" value="4"/>
</dbReference>
<dbReference type="PANTHER" id="PTHR43289">
    <property type="entry name" value="MITOGEN-ACTIVATED PROTEIN KINASE KINASE KINASE 20-RELATED"/>
    <property type="match status" value="1"/>
</dbReference>
<evidence type="ECO:0000256" key="4">
    <source>
        <dbReference type="ARBA" id="ARBA00022741"/>
    </source>
</evidence>
<gene>
    <name evidence="13" type="ordered locus">Francci3_3077</name>
</gene>
<dbReference type="EC" id="2.7.11.1" evidence="1"/>
<evidence type="ECO:0000313" key="13">
    <source>
        <dbReference type="EMBL" id="ABD12434.1"/>
    </source>
</evidence>
<evidence type="ECO:0000256" key="10">
    <source>
        <dbReference type="SAM" id="Phobius"/>
    </source>
</evidence>